<name>A0AAE0ERU2_9CHLO</name>
<accession>A0AAE0ERU2</accession>
<reference evidence="2 3" key="1">
    <citation type="journal article" date="2015" name="Genome Biol. Evol.">
        <title>Comparative Genomics of a Bacterivorous Green Alga Reveals Evolutionary Causalities and Consequences of Phago-Mixotrophic Mode of Nutrition.</title>
        <authorList>
            <person name="Burns J.A."/>
            <person name="Paasch A."/>
            <person name="Narechania A."/>
            <person name="Kim E."/>
        </authorList>
    </citation>
    <scope>NUCLEOTIDE SEQUENCE [LARGE SCALE GENOMIC DNA]</scope>
    <source>
        <strain evidence="2 3">PLY_AMNH</strain>
    </source>
</reference>
<gene>
    <name evidence="2" type="ORF">CYMTET_51427</name>
</gene>
<dbReference type="AlphaFoldDB" id="A0AAE0ERU2"/>
<proteinExistence type="predicted"/>
<feature type="region of interest" description="Disordered" evidence="1">
    <location>
        <begin position="1"/>
        <end position="21"/>
    </location>
</feature>
<comment type="caution">
    <text evidence="2">The sequence shown here is derived from an EMBL/GenBank/DDBJ whole genome shotgun (WGS) entry which is preliminary data.</text>
</comment>
<sequence>GAPAGAQCGVGGGAALPGDADVVHRDSSGSDVDLANEWLLSGLGCLPPESGHLARRRLKGAASRARVVGVMLEVVRHLGGWS</sequence>
<feature type="non-terminal residue" evidence="2">
    <location>
        <position position="1"/>
    </location>
</feature>
<keyword evidence="3" id="KW-1185">Reference proteome</keyword>
<evidence type="ECO:0000313" key="2">
    <source>
        <dbReference type="EMBL" id="KAK3238568.1"/>
    </source>
</evidence>
<dbReference type="Proteomes" id="UP001190700">
    <property type="component" value="Unassembled WGS sequence"/>
</dbReference>
<evidence type="ECO:0000256" key="1">
    <source>
        <dbReference type="SAM" id="MobiDB-lite"/>
    </source>
</evidence>
<dbReference type="EMBL" id="LGRX02034174">
    <property type="protein sequence ID" value="KAK3238568.1"/>
    <property type="molecule type" value="Genomic_DNA"/>
</dbReference>
<protein>
    <submittedName>
        <fullName evidence="2">Uncharacterized protein</fullName>
    </submittedName>
</protein>
<organism evidence="2 3">
    <name type="scientific">Cymbomonas tetramitiformis</name>
    <dbReference type="NCBI Taxonomy" id="36881"/>
    <lineage>
        <taxon>Eukaryota</taxon>
        <taxon>Viridiplantae</taxon>
        <taxon>Chlorophyta</taxon>
        <taxon>Pyramimonadophyceae</taxon>
        <taxon>Pyramimonadales</taxon>
        <taxon>Pyramimonadaceae</taxon>
        <taxon>Cymbomonas</taxon>
    </lineage>
</organism>
<evidence type="ECO:0000313" key="3">
    <source>
        <dbReference type="Proteomes" id="UP001190700"/>
    </source>
</evidence>